<evidence type="ECO:0000256" key="1">
    <source>
        <dbReference type="ARBA" id="ARBA00010652"/>
    </source>
</evidence>
<dbReference type="SUPFAM" id="SSF140459">
    <property type="entry name" value="PE/PPE dimer-like"/>
    <property type="match status" value="1"/>
</dbReference>
<reference evidence="5 6" key="1">
    <citation type="submission" date="2017-02" db="EMBL/GenBank/DDBJ databases">
        <title>The new phylogeny of genus Mycobacterium.</title>
        <authorList>
            <person name="Tortoli E."/>
            <person name="Trovato A."/>
            <person name="Cirillo D.M."/>
        </authorList>
    </citation>
    <scope>NUCLEOTIDE SEQUENCE [LARGE SCALE GENOMIC DNA]</scope>
    <source>
        <strain evidence="5 6">DSM 45057</strain>
    </source>
</reference>
<dbReference type="InterPro" id="IPR038332">
    <property type="entry name" value="PPE_sf"/>
</dbReference>
<proteinExistence type="inferred from homology"/>
<dbReference type="Pfam" id="PF12484">
    <property type="entry name" value="PPE-SVP"/>
    <property type="match status" value="1"/>
</dbReference>
<keyword evidence="6" id="KW-1185">Reference proteome</keyword>
<dbReference type="InterPro" id="IPR022171">
    <property type="entry name" value="PPE_C"/>
</dbReference>
<dbReference type="Proteomes" id="UP000192284">
    <property type="component" value="Unassembled WGS sequence"/>
</dbReference>
<feature type="compositionally biased region" description="Gly residues" evidence="2">
    <location>
        <begin position="347"/>
        <end position="356"/>
    </location>
</feature>
<name>A0A1W9ZKL5_MYCAN</name>
<dbReference type="InterPro" id="IPR000030">
    <property type="entry name" value="PPE_dom"/>
</dbReference>
<dbReference type="RefSeq" id="WP_083114834.1">
    <property type="nucleotide sequence ID" value="NZ_JACKTS010000023.1"/>
</dbReference>
<feature type="region of interest" description="Disordered" evidence="2">
    <location>
        <begin position="347"/>
        <end position="375"/>
    </location>
</feature>
<evidence type="ECO:0008006" key="7">
    <source>
        <dbReference type="Google" id="ProtNLM"/>
    </source>
</evidence>
<dbReference type="EMBL" id="MVHE01000040">
    <property type="protein sequence ID" value="ORA17248.1"/>
    <property type="molecule type" value="Genomic_DNA"/>
</dbReference>
<protein>
    <recommendedName>
        <fullName evidence="7">PPE family protein</fullName>
    </recommendedName>
</protein>
<organism evidence="5 6">
    <name type="scientific">Mycobacterium angelicum</name>
    <dbReference type="NCBI Taxonomy" id="470074"/>
    <lineage>
        <taxon>Bacteria</taxon>
        <taxon>Bacillati</taxon>
        <taxon>Actinomycetota</taxon>
        <taxon>Actinomycetes</taxon>
        <taxon>Mycobacteriales</taxon>
        <taxon>Mycobacteriaceae</taxon>
        <taxon>Mycobacterium</taxon>
    </lineage>
</organism>
<accession>A0A1W9ZKL5</accession>
<evidence type="ECO:0000259" key="4">
    <source>
        <dbReference type="Pfam" id="PF12484"/>
    </source>
</evidence>
<dbReference type="AlphaFoldDB" id="A0A1W9ZKL5"/>
<dbReference type="Gene3D" id="1.20.1260.20">
    <property type="entry name" value="PPE superfamily"/>
    <property type="match status" value="1"/>
</dbReference>
<dbReference type="GO" id="GO:0052572">
    <property type="term" value="P:response to host immune response"/>
    <property type="evidence" value="ECO:0007669"/>
    <property type="project" value="TreeGrafter"/>
</dbReference>
<dbReference type="PANTHER" id="PTHR46766">
    <property type="entry name" value="GLUTAMINE-RICH PROTEIN 2"/>
    <property type="match status" value="1"/>
</dbReference>
<evidence type="ECO:0000259" key="3">
    <source>
        <dbReference type="Pfam" id="PF00823"/>
    </source>
</evidence>
<dbReference type="PANTHER" id="PTHR46766:SF1">
    <property type="entry name" value="GLUTAMINE-RICH PROTEIN 2"/>
    <property type="match status" value="1"/>
</dbReference>
<comment type="caution">
    <text evidence="5">The sequence shown here is derived from an EMBL/GenBank/DDBJ whole genome shotgun (WGS) entry which is preliminary data.</text>
</comment>
<feature type="domain" description="PPE" evidence="3">
    <location>
        <begin position="3"/>
        <end position="166"/>
    </location>
</feature>
<dbReference type="Pfam" id="PF00823">
    <property type="entry name" value="PPE"/>
    <property type="match status" value="1"/>
</dbReference>
<gene>
    <name evidence="5" type="ORF">BST12_19855</name>
</gene>
<evidence type="ECO:0000313" key="5">
    <source>
        <dbReference type="EMBL" id="ORA17248.1"/>
    </source>
</evidence>
<sequence>MEFLVLPPEVNSALMYAGAGAGPLVLAATAWQGLAADLHASASSFDSVVTALATGPWSGAAATAMAAAAATYVSWLSSAAAQAAGTAGQAQAAATAFETAQTATVHPAAVTANRLSLMSLVATNFIGQNTPAIAATEFDYAEMWAQDVAAMLGYHAGAASVASALTPFALPPIDLPGLAATVGTLADALTPLTQAATAAAQSLLSGSSLQSLQSLTSVAQVAATPVSMLMSPMMSLAQGANGAGVAGTGLTGLADAPKMVGDTAPALKGGMGLGAAADLGKARLVGAVSVPPSWPGSMPKGVASSVVSGLAALSGVGETSQAAAAGGMPMMPMPMGSGGIGGPGAGMPGGMLGRGGANPHVVQQRPSVIPRTGVG</sequence>
<dbReference type="OrthoDB" id="4753779at2"/>
<evidence type="ECO:0000256" key="2">
    <source>
        <dbReference type="SAM" id="MobiDB-lite"/>
    </source>
</evidence>
<evidence type="ECO:0000313" key="6">
    <source>
        <dbReference type="Proteomes" id="UP000192284"/>
    </source>
</evidence>
<comment type="similarity">
    <text evidence="1">Belongs to the mycobacterial PPE family.</text>
</comment>
<dbReference type="FunFam" id="1.20.1260.20:FF:000001">
    <property type="entry name" value="PPE family protein PPE41"/>
    <property type="match status" value="1"/>
</dbReference>
<feature type="domain" description="PPE family C-terminal" evidence="4">
    <location>
        <begin position="276"/>
        <end position="371"/>
    </location>
</feature>